<evidence type="ECO:0000259" key="10">
    <source>
        <dbReference type="PROSITE" id="PS50011"/>
    </source>
</evidence>
<dbReference type="SUPFAM" id="SSF53300">
    <property type="entry name" value="vWA-like"/>
    <property type="match status" value="1"/>
</dbReference>
<dbReference type="SUPFAM" id="SSF56112">
    <property type="entry name" value="Protein kinase-like (PK-like)"/>
    <property type="match status" value="1"/>
</dbReference>
<dbReference type="Gene3D" id="2.60.40.3670">
    <property type="match status" value="1"/>
</dbReference>
<evidence type="ECO:0000256" key="6">
    <source>
        <dbReference type="ARBA" id="ARBA00022840"/>
    </source>
</evidence>
<dbReference type="PROSITE" id="PS50011">
    <property type="entry name" value="PROTEIN_KINASE_DOM"/>
    <property type="match status" value="1"/>
</dbReference>
<dbReference type="Pfam" id="PF00069">
    <property type="entry name" value="Pkinase"/>
    <property type="match status" value="1"/>
</dbReference>
<evidence type="ECO:0000256" key="1">
    <source>
        <dbReference type="ARBA" id="ARBA00010886"/>
    </source>
</evidence>
<keyword evidence="12" id="KW-1185">Reference proteome</keyword>
<dbReference type="InterPro" id="IPR000719">
    <property type="entry name" value="Prot_kinase_dom"/>
</dbReference>
<evidence type="ECO:0000256" key="9">
    <source>
        <dbReference type="SAM" id="MobiDB-lite"/>
    </source>
</evidence>
<organism evidence="11 12">
    <name type="scientific">Catenulispora pinistramenti</name>
    <dbReference type="NCBI Taxonomy" id="2705254"/>
    <lineage>
        <taxon>Bacteria</taxon>
        <taxon>Bacillati</taxon>
        <taxon>Actinomycetota</taxon>
        <taxon>Actinomycetes</taxon>
        <taxon>Catenulisporales</taxon>
        <taxon>Catenulisporaceae</taxon>
        <taxon>Catenulispora</taxon>
    </lineage>
</organism>
<keyword evidence="3" id="KW-0808">Transferase</keyword>
<keyword evidence="5 11" id="KW-0418">Kinase</keyword>
<dbReference type="Gene3D" id="3.40.50.410">
    <property type="entry name" value="von Willebrand factor, type A domain"/>
    <property type="match status" value="1"/>
</dbReference>
<feature type="binding site" evidence="7">
    <location>
        <position position="41"/>
    </location>
    <ligand>
        <name>ATP</name>
        <dbReference type="ChEBI" id="CHEBI:30616"/>
    </ligand>
</feature>
<dbReference type="SUPFAM" id="SSF46565">
    <property type="entry name" value="Chaperone J-domain"/>
    <property type="match status" value="1"/>
</dbReference>
<proteinExistence type="inferred from homology"/>
<dbReference type="PANTHER" id="PTHR43671">
    <property type="entry name" value="SERINE/THREONINE-PROTEIN KINASE NEK"/>
    <property type="match status" value="1"/>
</dbReference>
<dbReference type="CDD" id="cd00198">
    <property type="entry name" value="vWFA"/>
    <property type="match status" value="1"/>
</dbReference>
<dbReference type="InterPro" id="IPR002035">
    <property type="entry name" value="VWF_A"/>
</dbReference>
<dbReference type="EMBL" id="JAAFYZ010000035">
    <property type="protein sequence ID" value="MBS2547831.1"/>
    <property type="molecule type" value="Genomic_DNA"/>
</dbReference>
<evidence type="ECO:0000256" key="5">
    <source>
        <dbReference type="ARBA" id="ARBA00022777"/>
    </source>
</evidence>
<dbReference type="Gene3D" id="1.10.510.10">
    <property type="entry name" value="Transferase(Phosphotransferase) domain 1"/>
    <property type="match status" value="1"/>
</dbReference>
<dbReference type="PANTHER" id="PTHR43671:SF13">
    <property type="entry name" value="SERINE_THREONINE-PROTEIN KINASE NEK2"/>
    <property type="match status" value="1"/>
</dbReference>
<keyword evidence="6 7" id="KW-0067">ATP-binding</keyword>
<dbReference type="InterPro" id="IPR001623">
    <property type="entry name" value="DnaJ_domain"/>
</dbReference>
<evidence type="ECO:0000256" key="7">
    <source>
        <dbReference type="PROSITE-ProRule" id="PRU10141"/>
    </source>
</evidence>
<feature type="domain" description="Protein kinase" evidence="10">
    <location>
        <begin position="12"/>
        <end position="268"/>
    </location>
</feature>
<evidence type="ECO:0000256" key="2">
    <source>
        <dbReference type="ARBA" id="ARBA00012513"/>
    </source>
</evidence>
<dbReference type="InterPro" id="IPR036465">
    <property type="entry name" value="vWFA_dom_sf"/>
</dbReference>
<protein>
    <recommendedName>
        <fullName evidence="2">non-specific serine/threonine protein kinase</fullName>
        <ecNumber evidence="2">2.7.11.1</ecNumber>
    </recommendedName>
</protein>
<dbReference type="EC" id="2.7.11.1" evidence="2"/>
<keyword evidence="4 7" id="KW-0547">Nucleotide-binding</keyword>
<feature type="compositionally biased region" description="Basic and acidic residues" evidence="9">
    <location>
        <begin position="760"/>
        <end position="798"/>
    </location>
</feature>
<gene>
    <name evidence="11" type="ORF">KGQ19_13235</name>
</gene>
<keyword evidence="8" id="KW-0175">Coiled coil</keyword>
<dbReference type="Pfam" id="PF13768">
    <property type="entry name" value="VWA_3"/>
    <property type="match status" value="1"/>
</dbReference>
<sequence length="983" mass="104642">MTEPGRVIGGRYRLVDRLGSGAFGQVWRAYDMHLGVDVAVKQVLLPMEGKGPQAAERVARAAREARNTARLRDCPNIVTVHDVHIENGAPWIVMQLVKGESLAEHLTHTGPLTENNAVALARDLLRALAAAHAAGIVHRDVKPGNVLLAADGTALLADFGIAVRFGDDQRITRTGTFIGSPGYVAPERVISQDAGAVGDLFSLGATLYEAVEGIPAFRADVIGSVVAGQPAPMRRGGRLTPLITRLLDKDPATRPDVAAAFALVGDWTPPPTVEAPESVRALGQDVQLGVEWVEHFAFVNERLRNDDSAASRVARAANAPETIRSIQTTIEVNQNEYLAAGGREVHAVVTVSTADSGSGPPRHGAAAAAAARADRTYGAKPGPIASADGPPSVVFIADCSRSLAEPGRLAGVKAALHAGIEALPDGARFAVIAGRADSQPVYPEDGGTEPVTAASRAAAKSAVDRLSAYGGREIGLWLSRAARMFALGSGPVRHAILIVNGKDEGLHPSRLALTARACAGLFTADCLGLGEDWEVHEMRLVSDQLSGTMGFVPDAEALPEAVREATAGAVTKRVADVELSLWTPSGAVIRYVKQVSPLLRDLTDNRIPGDAVRTVGFPTGAWGEERREFHICVEVAPGELGQEKLAARVQLTARGPEAMEVLGEGKIRAVWTDDETMVMRVVSKVGPYTGAAEPEVWLDPEIADLERELAGLADELSQAEAELAEVRNLLTVFGRAHARMFAPLLAELDEIEARIAEVHAARSGREDDQRDAETARERAQQSARQADEEKVRATRADPPRPAPTGEAKRMYRKLARRCHPDLADDEADRQRREVFMARVNDAYTRGDIGLLAQLSQQWDAEGGADSTTAPPPKDPGARRKLKEHLRQALSSVHTRLDRIRDELTAARDSELGRIVFAPGQEAGMPAAMRRLDTMADKLKTLVDERRRVLDGLLDAAAAAGAAGVSGAGAAGSAGAGVGDERRR</sequence>
<dbReference type="InterPro" id="IPR008271">
    <property type="entry name" value="Ser/Thr_kinase_AS"/>
</dbReference>
<evidence type="ECO:0000313" key="11">
    <source>
        <dbReference type="EMBL" id="MBS2547831.1"/>
    </source>
</evidence>
<dbReference type="CDD" id="cd06257">
    <property type="entry name" value="DnaJ"/>
    <property type="match status" value="1"/>
</dbReference>
<dbReference type="GO" id="GO:0016301">
    <property type="term" value="F:kinase activity"/>
    <property type="evidence" value="ECO:0007669"/>
    <property type="project" value="UniProtKB-KW"/>
</dbReference>
<comment type="caution">
    <text evidence="11">The sequence shown here is derived from an EMBL/GenBank/DDBJ whole genome shotgun (WGS) entry which is preliminary data.</text>
</comment>
<feature type="compositionally biased region" description="Gly residues" evidence="9">
    <location>
        <begin position="963"/>
        <end position="977"/>
    </location>
</feature>
<evidence type="ECO:0000313" key="12">
    <source>
        <dbReference type="Proteomes" id="UP000730482"/>
    </source>
</evidence>
<evidence type="ECO:0000256" key="4">
    <source>
        <dbReference type="ARBA" id="ARBA00022741"/>
    </source>
</evidence>
<reference evidence="11 12" key="1">
    <citation type="submission" date="2020-02" db="EMBL/GenBank/DDBJ databases">
        <title>Acidophilic actinobacteria isolated from forest soil.</title>
        <authorList>
            <person name="Golinska P."/>
        </authorList>
    </citation>
    <scope>NUCLEOTIDE SEQUENCE [LARGE SCALE GENOMIC DNA]</scope>
    <source>
        <strain evidence="11 12">NL8</strain>
    </source>
</reference>
<dbReference type="InterPro" id="IPR036869">
    <property type="entry name" value="J_dom_sf"/>
</dbReference>
<comment type="similarity">
    <text evidence="1">Belongs to the protein kinase superfamily. NEK Ser/Thr protein kinase family. NIMA subfamily.</text>
</comment>
<feature type="coiled-coil region" evidence="8">
    <location>
        <begin position="702"/>
        <end position="729"/>
    </location>
</feature>
<dbReference type="InterPro" id="IPR050660">
    <property type="entry name" value="NEK_Ser/Thr_kinase"/>
</dbReference>
<dbReference type="Proteomes" id="UP000730482">
    <property type="component" value="Unassembled WGS sequence"/>
</dbReference>
<name>A0ABS5KP60_9ACTN</name>
<dbReference type="InterPro" id="IPR011009">
    <property type="entry name" value="Kinase-like_dom_sf"/>
</dbReference>
<evidence type="ECO:0000256" key="3">
    <source>
        <dbReference type="ARBA" id="ARBA00022679"/>
    </source>
</evidence>
<dbReference type="PROSITE" id="PS00108">
    <property type="entry name" value="PROTEIN_KINASE_ST"/>
    <property type="match status" value="1"/>
</dbReference>
<accession>A0ABS5KP60</accession>
<dbReference type="SMART" id="SM00327">
    <property type="entry name" value="VWA"/>
    <property type="match status" value="1"/>
</dbReference>
<dbReference type="CDD" id="cd14014">
    <property type="entry name" value="STKc_PknB_like"/>
    <property type="match status" value="1"/>
</dbReference>
<dbReference type="RefSeq" id="WP_212009407.1">
    <property type="nucleotide sequence ID" value="NZ_JAAFYZ010000035.1"/>
</dbReference>
<feature type="region of interest" description="Disordered" evidence="9">
    <location>
        <begin position="857"/>
        <end position="879"/>
    </location>
</feature>
<evidence type="ECO:0000256" key="8">
    <source>
        <dbReference type="SAM" id="Coils"/>
    </source>
</evidence>
<dbReference type="PROSITE" id="PS00107">
    <property type="entry name" value="PROTEIN_KINASE_ATP"/>
    <property type="match status" value="1"/>
</dbReference>
<dbReference type="SMART" id="SM00220">
    <property type="entry name" value="S_TKc"/>
    <property type="match status" value="1"/>
</dbReference>
<feature type="region of interest" description="Disordered" evidence="9">
    <location>
        <begin position="760"/>
        <end position="811"/>
    </location>
</feature>
<dbReference type="InterPro" id="IPR017441">
    <property type="entry name" value="Protein_kinase_ATP_BS"/>
</dbReference>
<dbReference type="Gene3D" id="3.30.200.20">
    <property type="entry name" value="Phosphorylase Kinase, domain 1"/>
    <property type="match status" value="1"/>
</dbReference>
<feature type="region of interest" description="Disordered" evidence="9">
    <location>
        <begin position="960"/>
        <end position="983"/>
    </location>
</feature>